<keyword evidence="5" id="KW-0378">Hydrolase</keyword>
<keyword evidence="1" id="KW-0808">Transferase</keyword>
<gene>
    <name evidence="8" type="primary">Ervk18_1</name>
    <name evidence="8" type="ORF">ONYCOR_R15596</name>
</gene>
<dbReference type="GO" id="GO:0016787">
    <property type="term" value="F:hydrolase activity"/>
    <property type="evidence" value="ECO:0007669"/>
    <property type="project" value="UniProtKB-KW"/>
</dbReference>
<keyword evidence="2" id="KW-0548">Nucleotidyltransferase</keyword>
<evidence type="ECO:0000256" key="2">
    <source>
        <dbReference type="ARBA" id="ARBA00022695"/>
    </source>
</evidence>
<dbReference type="GO" id="GO:0004519">
    <property type="term" value="F:endonuclease activity"/>
    <property type="evidence" value="ECO:0007669"/>
    <property type="project" value="UniProtKB-KW"/>
</dbReference>
<dbReference type="Gene3D" id="3.30.420.10">
    <property type="entry name" value="Ribonuclease H-like superfamily/Ribonuclease H"/>
    <property type="match status" value="1"/>
</dbReference>
<keyword evidence="6" id="KW-0695">RNA-directed DNA polymerase</keyword>
<dbReference type="AlphaFoldDB" id="A0A7K6AAL3"/>
<comment type="caution">
    <text evidence="8">The sequence shown here is derived from an EMBL/GenBank/DDBJ whole genome shotgun (WGS) entry which is preliminary data.</text>
</comment>
<dbReference type="Pfam" id="PF00665">
    <property type="entry name" value="rve"/>
    <property type="match status" value="1"/>
</dbReference>
<dbReference type="GO" id="GO:0035613">
    <property type="term" value="F:RNA stem-loop binding"/>
    <property type="evidence" value="ECO:0007669"/>
    <property type="project" value="TreeGrafter"/>
</dbReference>
<evidence type="ECO:0000313" key="8">
    <source>
        <dbReference type="EMBL" id="NWU86965.1"/>
    </source>
</evidence>
<feature type="domain" description="Integrase catalytic" evidence="7">
    <location>
        <begin position="1"/>
        <end position="64"/>
    </location>
</feature>
<keyword evidence="9" id="KW-1185">Reference proteome</keyword>
<keyword evidence="3" id="KW-0540">Nuclease</keyword>
<name>A0A7K6AAL3_ONYCO</name>
<accession>A0A7K6AAL3</accession>
<dbReference type="EMBL" id="VZRK01000586">
    <property type="protein sequence ID" value="NWU86965.1"/>
    <property type="molecule type" value="Genomic_DNA"/>
</dbReference>
<dbReference type="InterPro" id="IPR001584">
    <property type="entry name" value="Integrase_cat-core"/>
</dbReference>
<evidence type="ECO:0000256" key="3">
    <source>
        <dbReference type="ARBA" id="ARBA00022722"/>
    </source>
</evidence>
<dbReference type="Proteomes" id="UP000550309">
    <property type="component" value="Unassembled WGS sequence"/>
</dbReference>
<feature type="non-terminal residue" evidence="8">
    <location>
        <position position="64"/>
    </location>
</feature>
<dbReference type="GO" id="GO:0015074">
    <property type="term" value="P:DNA integration"/>
    <property type="evidence" value="ECO:0007669"/>
    <property type="project" value="InterPro"/>
</dbReference>
<dbReference type="SUPFAM" id="SSF53098">
    <property type="entry name" value="Ribonuclease H-like"/>
    <property type="match status" value="1"/>
</dbReference>
<reference evidence="8 9" key="1">
    <citation type="submission" date="2019-09" db="EMBL/GenBank/DDBJ databases">
        <title>Bird 10,000 Genomes (B10K) Project - Family phase.</title>
        <authorList>
            <person name="Zhang G."/>
        </authorList>
    </citation>
    <scope>NUCLEOTIDE SEQUENCE [LARGE SCALE GENOMIC DNA]</scope>
    <source>
        <strain evidence="8">B10K-DU-028-75</strain>
        <tissue evidence="8">Mixed tissue sample</tissue>
    </source>
</reference>
<evidence type="ECO:0000256" key="1">
    <source>
        <dbReference type="ARBA" id="ARBA00022679"/>
    </source>
</evidence>
<proteinExistence type="predicted"/>
<evidence type="ECO:0000256" key="6">
    <source>
        <dbReference type="ARBA" id="ARBA00022918"/>
    </source>
</evidence>
<dbReference type="InterPro" id="IPR036397">
    <property type="entry name" value="RNaseH_sf"/>
</dbReference>
<dbReference type="OrthoDB" id="9359997at2759"/>
<evidence type="ECO:0000256" key="4">
    <source>
        <dbReference type="ARBA" id="ARBA00022759"/>
    </source>
</evidence>
<sequence>RYVICHMHACITALGAPTEIKTDNGSNYTSQRFQEFCTNWGISHVTGIPHSPTGQVIIKGAHRV</sequence>
<dbReference type="PANTHER" id="PTHR41694:SF3">
    <property type="entry name" value="RNA-DIRECTED DNA POLYMERASE-RELATED"/>
    <property type="match status" value="1"/>
</dbReference>
<dbReference type="InterPro" id="IPR012337">
    <property type="entry name" value="RNaseH-like_sf"/>
</dbReference>
<feature type="non-terminal residue" evidence="8">
    <location>
        <position position="1"/>
    </location>
</feature>
<dbReference type="PROSITE" id="PS50994">
    <property type="entry name" value="INTEGRASE"/>
    <property type="match status" value="1"/>
</dbReference>
<protein>
    <submittedName>
        <fullName evidence="8">POK18 protein</fullName>
    </submittedName>
</protein>
<dbReference type="PANTHER" id="PTHR41694">
    <property type="entry name" value="ENDOGENOUS RETROVIRUS GROUP K MEMBER POL PROTEIN"/>
    <property type="match status" value="1"/>
</dbReference>
<evidence type="ECO:0000256" key="5">
    <source>
        <dbReference type="ARBA" id="ARBA00022801"/>
    </source>
</evidence>
<keyword evidence="4" id="KW-0255">Endonuclease</keyword>
<evidence type="ECO:0000259" key="7">
    <source>
        <dbReference type="PROSITE" id="PS50994"/>
    </source>
</evidence>
<dbReference type="GO" id="GO:0003964">
    <property type="term" value="F:RNA-directed DNA polymerase activity"/>
    <property type="evidence" value="ECO:0007669"/>
    <property type="project" value="UniProtKB-KW"/>
</dbReference>
<organism evidence="8 9">
    <name type="scientific">Onychorhynchus coronatus</name>
    <name type="common">Royal flycatcher</name>
    <dbReference type="NCBI Taxonomy" id="360224"/>
    <lineage>
        <taxon>Eukaryota</taxon>
        <taxon>Metazoa</taxon>
        <taxon>Chordata</taxon>
        <taxon>Craniata</taxon>
        <taxon>Vertebrata</taxon>
        <taxon>Euteleostomi</taxon>
        <taxon>Archelosauria</taxon>
        <taxon>Archosauria</taxon>
        <taxon>Dinosauria</taxon>
        <taxon>Saurischia</taxon>
        <taxon>Theropoda</taxon>
        <taxon>Coelurosauria</taxon>
        <taxon>Aves</taxon>
        <taxon>Neognathae</taxon>
        <taxon>Neoaves</taxon>
        <taxon>Telluraves</taxon>
        <taxon>Australaves</taxon>
        <taxon>Passeriformes</taxon>
        <taxon>Tyrannidae</taxon>
        <taxon>Onychorhynchus</taxon>
    </lineage>
</organism>
<evidence type="ECO:0000313" key="9">
    <source>
        <dbReference type="Proteomes" id="UP000550309"/>
    </source>
</evidence>